<feature type="region of interest" description="Disordered" evidence="14">
    <location>
        <begin position="1"/>
        <end position="398"/>
    </location>
</feature>
<dbReference type="GO" id="GO:0043138">
    <property type="term" value="F:3'-5' DNA helicase activity"/>
    <property type="evidence" value="ECO:0007669"/>
    <property type="project" value="InterPro"/>
</dbReference>
<dbReference type="STRING" id="1126212.K2SIL6"/>
<dbReference type="GO" id="GO:0016887">
    <property type="term" value="F:ATP hydrolysis activity"/>
    <property type="evidence" value="ECO:0007669"/>
    <property type="project" value="RHEA"/>
</dbReference>
<dbReference type="PROSITE" id="PS51194">
    <property type="entry name" value="HELICASE_CTER"/>
    <property type="match status" value="1"/>
</dbReference>
<evidence type="ECO:0000259" key="16">
    <source>
        <dbReference type="PROSITE" id="PS51194"/>
    </source>
</evidence>
<dbReference type="InterPro" id="IPR039686">
    <property type="entry name" value="FANCM/Mph1-like_ID"/>
</dbReference>
<comment type="function">
    <text evidence="1 13">ATP-dependent DNA helicase involved in DNA damage repair by homologous recombination and in genome maintenance. Capable of unwinding D-loops. Plays a role in limiting crossover recombinants during mitotic DNA double-strand break (DSB) repair. Component of a FANCM-MHF complex which promotes gene conversion at blocked replication forks, probably by reversal of the stalled fork.</text>
</comment>
<keyword evidence="7" id="KW-0378">Hydrolase</keyword>
<comment type="catalytic activity">
    <reaction evidence="12 13">
        <text>ATP + H2O = ADP + phosphate + H(+)</text>
        <dbReference type="Rhea" id="RHEA:13065"/>
        <dbReference type="ChEBI" id="CHEBI:15377"/>
        <dbReference type="ChEBI" id="CHEBI:15378"/>
        <dbReference type="ChEBI" id="CHEBI:30616"/>
        <dbReference type="ChEBI" id="CHEBI:43474"/>
        <dbReference type="ChEBI" id="CHEBI:456216"/>
        <dbReference type="EC" id="3.6.4.12"/>
    </reaction>
</comment>
<proteinExistence type="inferred from homology"/>
<dbReference type="HOGENOM" id="CLU_002513_0_1_1"/>
<dbReference type="VEuPathDB" id="FungiDB:MPH_00304"/>
<feature type="compositionally biased region" description="Basic and acidic residues" evidence="14">
    <location>
        <begin position="14"/>
        <end position="30"/>
    </location>
</feature>
<dbReference type="InterPro" id="IPR044749">
    <property type="entry name" value="FANCM_DEXDc"/>
</dbReference>
<dbReference type="GO" id="GO:0009378">
    <property type="term" value="F:four-way junction helicase activity"/>
    <property type="evidence" value="ECO:0007669"/>
    <property type="project" value="TreeGrafter"/>
</dbReference>
<feature type="compositionally biased region" description="Acidic residues" evidence="14">
    <location>
        <begin position="1212"/>
        <end position="1227"/>
    </location>
</feature>
<dbReference type="EMBL" id="AHHD01000014">
    <property type="protein sequence ID" value="EKG22324.1"/>
    <property type="molecule type" value="Genomic_DNA"/>
</dbReference>
<organism evidence="17 18">
    <name type="scientific">Macrophomina phaseolina (strain MS6)</name>
    <name type="common">Charcoal rot fungus</name>
    <dbReference type="NCBI Taxonomy" id="1126212"/>
    <lineage>
        <taxon>Eukaryota</taxon>
        <taxon>Fungi</taxon>
        <taxon>Dikarya</taxon>
        <taxon>Ascomycota</taxon>
        <taxon>Pezizomycotina</taxon>
        <taxon>Dothideomycetes</taxon>
        <taxon>Dothideomycetes incertae sedis</taxon>
        <taxon>Botryosphaeriales</taxon>
        <taxon>Botryosphaeriaceae</taxon>
        <taxon>Macrophomina</taxon>
    </lineage>
</organism>
<evidence type="ECO:0000256" key="8">
    <source>
        <dbReference type="ARBA" id="ARBA00022806"/>
    </source>
</evidence>
<evidence type="ECO:0000256" key="12">
    <source>
        <dbReference type="ARBA" id="ARBA00047995"/>
    </source>
</evidence>
<feature type="compositionally biased region" description="Basic and acidic residues" evidence="14">
    <location>
        <begin position="262"/>
        <end position="272"/>
    </location>
</feature>
<evidence type="ECO:0000256" key="9">
    <source>
        <dbReference type="ARBA" id="ARBA00022840"/>
    </source>
</evidence>
<dbReference type="Gene3D" id="3.40.50.300">
    <property type="entry name" value="P-loop containing nucleotide triphosphate hydrolases"/>
    <property type="match status" value="2"/>
</dbReference>
<dbReference type="Pfam" id="PF00271">
    <property type="entry name" value="Helicase_C"/>
    <property type="match status" value="1"/>
</dbReference>
<comment type="similarity">
    <text evidence="3 13">Belongs to the DEAD box helicase family. DEAH subfamily. FANCM sub-subfamily.</text>
</comment>
<dbReference type="GO" id="GO:0000400">
    <property type="term" value="F:four-way junction DNA binding"/>
    <property type="evidence" value="ECO:0007669"/>
    <property type="project" value="TreeGrafter"/>
</dbReference>
<dbReference type="CDD" id="cd18801">
    <property type="entry name" value="SF2_C_FANCM_Hef"/>
    <property type="match status" value="1"/>
</dbReference>
<evidence type="ECO:0000256" key="7">
    <source>
        <dbReference type="ARBA" id="ARBA00022801"/>
    </source>
</evidence>
<feature type="compositionally biased region" description="Polar residues" evidence="14">
    <location>
        <begin position="231"/>
        <end position="245"/>
    </location>
</feature>
<dbReference type="InterPro" id="IPR006935">
    <property type="entry name" value="Helicase/UvrB_N"/>
</dbReference>
<dbReference type="OrthoDB" id="164902at2759"/>
<feature type="domain" description="Helicase C-terminal" evidence="16">
    <location>
        <begin position="857"/>
        <end position="1023"/>
    </location>
</feature>
<comment type="subcellular location">
    <subcellularLocation>
        <location evidence="2 13">Nucleus</location>
    </subcellularLocation>
</comment>
<dbReference type="PROSITE" id="PS51192">
    <property type="entry name" value="HELICASE_ATP_BIND_1"/>
    <property type="match status" value="1"/>
</dbReference>
<evidence type="ECO:0000256" key="13">
    <source>
        <dbReference type="RuleBase" id="RU367027"/>
    </source>
</evidence>
<keyword evidence="6" id="KW-0227">DNA damage</keyword>
<dbReference type="PANTHER" id="PTHR14025:SF20">
    <property type="entry name" value="FANCONI ANEMIA GROUP M PROTEIN"/>
    <property type="match status" value="1"/>
</dbReference>
<protein>
    <recommendedName>
        <fullName evidence="13">ATP-dependent DNA helicase</fullName>
        <ecNumber evidence="13">3.6.4.12</ecNumber>
    </recommendedName>
</protein>
<evidence type="ECO:0000259" key="15">
    <source>
        <dbReference type="PROSITE" id="PS51192"/>
    </source>
</evidence>
<dbReference type="InParanoid" id="K2SIL6"/>
<feature type="compositionally biased region" description="Basic residues" evidence="14">
    <location>
        <begin position="1055"/>
        <end position="1068"/>
    </location>
</feature>
<dbReference type="InterPro" id="IPR027417">
    <property type="entry name" value="P-loop_NTPase"/>
</dbReference>
<dbReference type="GO" id="GO:0005524">
    <property type="term" value="F:ATP binding"/>
    <property type="evidence" value="ECO:0007669"/>
    <property type="project" value="UniProtKB-UniRule"/>
</dbReference>
<evidence type="ECO:0000256" key="5">
    <source>
        <dbReference type="ARBA" id="ARBA00022741"/>
    </source>
</evidence>
<accession>K2SIL6</accession>
<evidence type="ECO:0000256" key="14">
    <source>
        <dbReference type="SAM" id="MobiDB-lite"/>
    </source>
</evidence>
<dbReference type="InterPro" id="IPR001650">
    <property type="entry name" value="Helicase_C-like"/>
</dbReference>
<dbReference type="eggNOG" id="KOG0354">
    <property type="taxonomic scope" value="Eukaryota"/>
</dbReference>
<dbReference type="SMART" id="SM00487">
    <property type="entry name" value="DEXDc"/>
    <property type="match status" value="1"/>
</dbReference>
<feature type="compositionally biased region" description="Acidic residues" evidence="14">
    <location>
        <begin position="353"/>
        <end position="367"/>
    </location>
</feature>
<evidence type="ECO:0000256" key="10">
    <source>
        <dbReference type="ARBA" id="ARBA00023204"/>
    </source>
</evidence>
<name>K2SIL6_MACPH</name>
<comment type="subunit">
    <text evidence="4 13">Interacts with the MHF histone-fold complex to form the FANCM-MHF complex.</text>
</comment>
<feature type="compositionally biased region" description="Acidic residues" evidence="14">
    <location>
        <begin position="1360"/>
        <end position="1370"/>
    </location>
</feature>
<dbReference type="EC" id="3.6.4.12" evidence="13"/>
<dbReference type="GO" id="GO:0036297">
    <property type="term" value="P:interstrand cross-link repair"/>
    <property type="evidence" value="ECO:0007669"/>
    <property type="project" value="TreeGrafter"/>
</dbReference>
<gene>
    <name evidence="17" type="ORF">MPH_00304</name>
</gene>
<keyword evidence="11" id="KW-0539">Nucleus</keyword>
<dbReference type="Pfam" id="PF04851">
    <property type="entry name" value="ResIII"/>
    <property type="match status" value="1"/>
</dbReference>
<dbReference type="CDD" id="cd18033">
    <property type="entry name" value="DEXDc_FANCM"/>
    <property type="match status" value="1"/>
</dbReference>
<dbReference type="SUPFAM" id="SSF52540">
    <property type="entry name" value="P-loop containing nucleoside triphosphate hydrolases"/>
    <property type="match status" value="1"/>
</dbReference>
<keyword evidence="10" id="KW-0234">DNA repair</keyword>
<feature type="region of interest" description="Disordered" evidence="14">
    <location>
        <begin position="1198"/>
        <end position="1373"/>
    </location>
</feature>
<feature type="compositionally biased region" description="Low complexity" evidence="14">
    <location>
        <begin position="219"/>
        <end position="230"/>
    </location>
</feature>
<keyword evidence="8 17" id="KW-0347">Helicase</keyword>
<dbReference type="Gene3D" id="1.20.1320.20">
    <property type="entry name" value="hef helicase domain"/>
    <property type="match status" value="1"/>
</dbReference>
<feature type="compositionally biased region" description="Acidic residues" evidence="14">
    <location>
        <begin position="1275"/>
        <end position="1300"/>
    </location>
</feature>
<dbReference type="FunFam" id="3.40.50.300:FF:000861">
    <property type="entry name" value="Fanconi anemia, complementation group M"/>
    <property type="match status" value="1"/>
</dbReference>
<evidence type="ECO:0000313" key="18">
    <source>
        <dbReference type="Proteomes" id="UP000007129"/>
    </source>
</evidence>
<evidence type="ECO:0000256" key="2">
    <source>
        <dbReference type="ARBA" id="ARBA00004123"/>
    </source>
</evidence>
<evidence type="ECO:0000313" key="17">
    <source>
        <dbReference type="EMBL" id="EKG22324.1"/>
    </source>
</evidence>
<evidence type="ECO:0000256" key="4">
    <source>
        <dbReference type="ARBA" id="ARBA00011390"/>
    </source>
</evidence>
<evidence type="ECO:0000256" key="1">
    <source>
        <dbReference type="ARBA" id="ARBA00003813"/>
    </source>
</evidence>
<feature type="compositionally biased region" description="Polar residues" evidence="14">
    <location>
        <begin position="373"/>
        <end position="397"/>
    </location>
</feature>
<keyword evidence="5" id="KW-0547">Nucleotide-binding</keyword>
<feature type="region of interest" description="Disordered" evidence="14">
    <location>
        <begin position="1050"/>
        <end position="1110"/>
    </location>
</feature>
<dbReference type="InterPro" id="IPR014001">
    <property type="entry name" value="Helicase_ATP-bd"/>
</dbReference>
<evidence type="ECO:0000256" key="11">
    <source>
        <dbReference type="ARBA" id="ARBA00023242"/>
    </source>
</evidence>
<dbReference type="PANTHER" id="PTHR14025">
    <property type="entry name" value="FANCONI ANEMIA GROUP M FANCM FAMILY MEMBER"/>
    <property type="match status" value="1"/>
</dbReference>
<dbReference type="GO" id="GO:0005634">
    <property type="term" value="C:nucleus"/>
    <property type="evidence" value="ECO:0007669"/>
    <property type="project" value="UniProtKB-SubCell"/>
</dbReference>
<feature type="domain" description="Helicase ATP-binding" evidence="15">
    <location>
        <begin position="519"/>
        <end position="687"/>
    </location>
</feature>
<reference evidence="17 18" key="1">
    <citation type="journal article" date="2012" name="BMC Genomics">
        <title>Tools to kill: Genome of one of the most destructive plant pathogenic fungi Macrophomina phaseolina.</title>
        <authorList>
            <person name="Islam M.S."/>
            <person name="Haque M.S."/>
            <person name="Islam M.M."/>
            <person name="Emdad E.M."/>
            <person name="Halim A."/>
            <person name="Hossen Q.M.M."/>
            <person name="Hossain M.Z."/>
            <person name="Ahmed B."/>
            <person name="Rahim S."/>
            <person name="Rahman M.S."/>
            <person name="Alam M.M."/>
            <person name="Hou S."/>
            <person name="Wan X."/>
            <person name="Saito J.A."/>
            <person name="Alam M."/>
        </authorList>
    </citation>
    <scope>NUCLEOTIDE SEQUENCE [LARGE SCALE GENOMIC DNA]</scope>
    <source>
        <strain evidence="17 18">MS6</strain>
    </source>
</reference>
<evidence type="ECO:0000256" key="3">
    <source>
        <dbReference type="ARBA" id="ARBA00009889"/>
    </source>
</evidence>
<keyword evidence="9" id="KW-0067">ATP-binding</keyword>
<dbReference type="SMART" id="SM00490">
    <property type="entry name" value="HELICc"/>
    <property type="match status" value="1"/>
</dbReference>
<dbReference type="CDD" id="cd12091">
    <property type="entry name" value="FANCM_ID"/>
    <property type="match status" value="1"/>
</dbReference>
<sequence>MPPRKKRTFTVLDSSDRENGPPEPEPEPKLPKKRKANARKSVDRQDPDNPPPKQPRGRLRKSILTEDGAEPTPKKPKRQSRKPIDVEEDEDEDLPGKPLKKQKNKTYEPAEGDLGEIYLTQLPQDEPSPPWKIRGPIWQKQKDKQPPPKAPVFNKPPTPPPPAPVPQTAPSFRSTVVTRLLNRSQPSPEPPQSPAREDAQNARNPAPYTEPRQQEATNPAPFYSSPFSSPIDGQNQSPRRSSTAGSPVRKTDFQLTRSGPRSSHDRRADAHAPARLQQARAVIGAELDSAEFSSSPPSLPSADNAATETRNHLPTKASLLYPPGASKGYTGLSAVDPHCIRSLPPNPPRPGPDSDEFDDDDFDDIDESLLQRLVSQGPSGPSRPGQRSINGSSTNNGKAREVAPELLDLPSDAFSLSSMGSPELQRSAKAQNEAIIISSQDNGSSSRAQRVAAPLNGLRQTTLFGGPTAVPPSQVNKRQNWPMASKEEPLTHHKIDREAMKTWVYPTNLGNIRDYQFNIVHRGLFHNLLVALPTGLGKTFIAATIMLNFWRWTTEAQIVFVAPTKPLVAQQVEACLGIAGIRRSQTTMLTGEVSPGLRAEEWKTKRIFFMTPQTMINDLKRGYCDPKNIVLLVVDEAHRATGAYAYVEIVKFIRRFNQSFRVLALTATPGGDVEAVQKVIDGLEISKVEIRMENSMDIKPFVHKREVERKVLRDNKDLLVAKDLLSKAIRPVLERLNQQNAFWSKDPMNLSLYGLNQGRSSWMRSDAGRNASHPVRGMVNAMFEALMGFGRGIDVLKYHGIRPFYRILCDYKTEATTKWKKEITNNPNFEKLLNLLREWTAKSDYIGHPKLEYLREYVLNHFLDAEEGSDASQTKVMVFAHWRDSAEDIVRVLKLNGPMIRPHVFVGQAATKTSEAMDQKRQEEVVKQFKAGVYNTLVATSIGEEGLDIGEVDLIVCYDQKASPIRMLQRMGRTGRKRRGKILLLQMEGKEESDAIKARDAYEKMQEKISRGDEFRFHTDLARRIVPREINPVVEKKDIEIPIENSQADLPLPRAGKRGKAKCPPKKFHMPDGVMTGFITASGLDGDEEGRPRANRKTKKAPAVEEPEPAVPVEEAFLTSHEERQLQRFYQNINDADDDREIASPALSLHPDHQRRKSRTKYISTHSRLTTSFIEMVNRMHDLERARADEVKSKFQDNLHTSDIEAGSSADEISDEEVVGGEEDDEIGYAAGITPNQTHRRVMDEVGEGASSSPPPTDPRMRFRSQAIDLGTQDTDGEDEEEDEELDSELADFVADDGEPIETVSSSFPSVQAAKRTKLFTSSQRDPEDSDDELPDISQLIQRRKSGPARKEVGKPIVADSEDKDPDEVDAVARLPAKRRRVVDDSESG</sequence>
<feature type="compositionally biased region" description="Pro residues" evidence="14">
    <location>
        <begin position="147"/>
        <end position="167"/>
    </location>
</feature>
<comment type="caution">
    <text evidence="17">The sequence shown here is derived from an EMBL/GenBank/DDBJ whole genome shotgun (WGS) entry which is preliminary data.</text>
</comment>
<feature type="compositionally biased region" description="Polar residues" evidence="14">
    <location>
        <begin position="171"/>
        <end position="183"/>
    </location>
</feature>
<dbReference type="Proteomes" id="UP000007129">
    <property type="component" value="Unassembled WGS sequence"/>
</dbReference>
<dbReference type="GO" id="GO:0045003">
    <property type="term" value="P:double-strand break repair via synthesis-dependent strand annealing"/>
    <property type="evidence" value="ECO:0007669"/>
    <property type="project" value="TreeGrafter"/>
</dbReference>
<evidence type="ECO:0000256" key="6">
    <source>
        <dbReference type="ARBA" id="ARBA00022763"/>
    </source>
</evidence>